<feature type="compositionally biased region" description="Basic and acidic residues" evidence="2">
    <location>
        <begin position="620"/>
        <end position="636"/>
    </location>
</feature>
<evidence type="ECO:0000313" key="4">
    <source>
        <dbReference type="Proteomes" id="UP000241769"/>
    </source>
</evidence>
<feature type="region of interest" description="Disordered" evidence="2">
    <location>
        <begin position="613"/>
        <end position="671"/>
    </location>
</feature>
<dbReference type="Proteomes" id="UP000241769">
    <property type="component" value="Unassembled WGS sequence"/>
</dbReference>
<accession>A0A2P6MUG4</accession>
<feature type="region of interest" description="Disordered" evidence="2">
    <location>
        <begin position="92"/>
        <end position="169"/>
    </location>
</feature>
<proteinExistence type="predicted"/>
<feature type="compositionally biased region" description="Polar residues" evidence="2">
    <location>
        <begin position="30"/>
        <end position="43"/>
    </location>
</feature>
<feature type="compositionally biased region" description="Polar residues" evidence="2">
    <location>
        <begin position="127"/>
        <end position="144"/>
    </location>
</feature>
<dbReference type="AlphaFoldDB" id="A0A2P6MUG4"/>
<feature type="coiled-coil region" evidence="1">
    <location>
        <begin position="439"/>
        <end position="606"/>
    </location>
</feature>
<evidence type="ECO:0000256" key="1">
    <source>
        <dbReference type="SAM" id="Coils"/>
    </source>
</evidence>
<feature type="region of interest" description="Disordered" evidence="2">
    <location>
        <begin position="1"/>
        <end position="20"/>
    </location>
</feature>
<comment type="caution">
    <text evidence="3">The sequence shown here is derived from an EMBL/GenBank/DDBJ whole genome shotgun (WGS) entry which is preliminary data.</text>
</comment>
<protein>
    <submittedName>
        <fullName evidence="3">Viral A-type inclusion protein</fullName>
    </submittedName>
</protein>
<evidence type="ECO:0000256" key="2">
    <source>
        <dbReference type="SAM" id="MobiDB-lite"/>
    </source>
</evidence>
<organism evidence="3 4">
    <name type="scientific">Planoprotostelium fungivorum</name>
    <dbReference type="NCBI Taxonomy" id="1890364"/>
    <lineage>
        <taxon>Eukaryota</taxon>
        <taxon>Amoebozoa</taxon>
        <taxon>Evosea</taxon>
        <taxon>Variosea</taxon>
        <taxon>Cavosteliida</taxon>
        <taxon>Cavosteliaceae</taxon>
        <taxon>Planoprotostelium</taxon>
    </lineage>
</organism>
<feature type="compositionally biased region" description="Low complexity" evidence="2">
    <location>
        <begin position="346"/>
        <end position="358"/>
    </location>
</feature>
<gene>
    <name evidence="3" type="ORF">PROFUN_05663</name>
</gene>
<sequence length="671" mass="74699">MNSGMNRSTSVPFRNMGSLGNNVQQRSIQNNNTVIPSSRVQNITTTTLNGGTSTAPKSSAAPITPTNENKSNPPGWLKTYDRSTDQRAIFRNNGSPQKMQSAVNMLGSPAKGPQTPSDQVQRDVSPAPQSNNNNIAPTFKTSVPSPLKERPQTPIVNSSPPKNGQSNAIDTSVKTTSVPIPLHKSLSTGSATNNGANIQPQNAIPVPKIVSNAQQQPTNHQDNKINSELMNRLNDLQAQMDKMKGDQDSALRDKDQEIIKLSSKLLNTEEDLQDAMMQITETEKKKEEKVIDLVVDKKSEAERAFNHHEDEMELADAEHRKPAAQQKSIKLHTPYTPMKKRAREQGSTSGGDDSSTTTKKSKSGEKGLLEENQGLKRNIIHLQQRLKDVRRALDGDSEKDRNREKEYKEQIAEVIRTEMRALQRASPKSDTQAMDQSALDKILKDSAEVQRELENNKRDLEAQLTSLVDKSKEIEVERDSAALALQEANRINGELEAREEEGKRIVKELAASLNAKLEEIEKLRSHISNGSRSSSQEKVWRQKYEEIEQQLQKERKERAVEVEGLQSQLSSAAQATQLYQETKIQLEEQEGNVVALFEQNRLLNQKLADVMSKISSQRSTGEKKVSMSQDQGKKDQYSSPVAAVAKNTKDEPSQEKMMDSEEALSLLELMG</sequence>
<feature type="compositionally biased region" description="Polar residues" evidence="2">
    <location>
        <begin position="92"/>
        <end position="103"/>
    </location>
</feature>
<feature type="region of interest" description="Disordered" evidence="2">
    <location>
        <begin position="30"/>
        <end position="80"/>
    </location>
</feature>
<feature type="compositionally biased region" description="Basic and acidic residues" evidence="2">
    <location>
        <begin position="647"/>
        <end position="659"/>
    </location>
</feature>
<feature type="compositionally biased region" description="Low complexity" evidence="2">
    <location>
        <begin position="44"/>
        <end position="54"/>
    </location>
</feature>
<feature type="compositionally biased region" description="Basic and acidic residues" evidence="2">
    <location>
        <begin position="310"/>
        <end position="321"/>
    </location>
</feature>
<name>A0A2P6MUG4_9EUKA</name>
<keyword evidence="1" id="KW-0175">Coiled coil</keyword>
<evidence type="ECO:0000313" key="3">
    <source>
        <dbReference type="EMBL" id="PRP75352.1"/>
    </source>
</evidence>
<reference evidence="3 4" key="1">
    <citation type="journal article" date="2018" name="Genome Biol. Evol.">
        <title>Multiple Roots of Fruiting Body Formation in Amoebozoa.</title>
        <authorList>
            <person name="Hillmann F."/>
            <person name="Forbes G."/>
            <person name="Novohradska S."/>
            <person name="Ferling I."/>
            <person name="Riege K."/>
            <person name="Groth M."/>
            <person name="Westermann M."/>
            <person name="Marz M."/>
            <person name="Spaller T."/>
            <person name="Winckler T."/>
            <person name="Schaap P."/>
            <person name="Glockner G."/>
        </authorList>
    </citation>
    <scope>NUCLEOTIDE SEQUENCE [LARGE SCALE GENOMIC DNA]</scope>
    <source>
        <strain evidence="3 4">Jena</strain>
    </source>
</reference>
<dbReference type="EMBL" id="MDYQ01000395">
    <property type="protein sequence ID" value="PRP75352.1"/>
    <property type="molecule type" value="Genomic_DNA"/>
</dbReference>
<dbReference type="InParanoid" id="A0A2P6MUG4"/>
<feature type="compositionally biased region" description="Polar residues" evidence="2">
    <location>
        <begin position="154"/>
        <end position="169"/>
    </location>
</feature>
<feature type="region of interest" description="Disordered" evidence="2">
    <location>
        <begin position="310"/>
        <end position="376"/>
    </location>
</feature>
<keyword evidence="4" id="KW-1185">Reference proteome</keyword>